<keyword evidence="7" id="KW-0406">Ion transport</keyword>
<dbReference type="Pfam" id="PF00593">
    <property type="entry name" value="TonB_dep_Rec_b-barrel"/>
    <property type="match status" value="1"/>
</dbReference>
<dbReference type="InterPro" id="IPR000531">
    <property type="entry name" value="Beta-barrel_TonB"/>
</dbReference>
<evidence type="ECO:0000256" key="10">
    <source>
        <dbReference type="ARBA" id="ARBA00023237"/>
    </source>
</evidence>
<keyword evidence="10 11" id="KW-0998">Cell outer membrane</keyword>
<sequence>MTKRRVLNAAEAASNGFELELAAKPLPGFNVFAGFGYTEGKFGNWVAKRPDGGSFDYDGKYLPNAPKYTFHVGAQYRLQNGIFMRVDLLGTGDYYYDSENLKEIEGYATFNLRFGYEQEDYDIILWANNLFDERYLVSKVEFMGELVQDGLPRTVGLALRYRF</sequence>
<keyword evidence="4" id="KW-0410">Iron transport</keyword>
<evidence type="ECO:0000256" key="2">
    <source>
        <dbReference type="ARBA" id="ARBA00022448"/>
    </source>
</evidence>
<evidence type="ECO:0000256" key="3">
    <source>
        <dbReference type="ARBA" id="ARBA00022452"/>
    </source>
</evidence>
<protein>
    <recommendedName>
        <fullName evidence="12">TonB-dependent receptor-like beta-barrel domain-containing protein</fullName>
    </recommendedName>
</protein>
<dbReference type="PANTHER" id="PTHR32552:SF81">
    <property type="entry name" value="TONB-DEPENDENT OUTER MEMBRANE RECEPTOR"/>
    <property type="match status" value="1"/>
</dbReference>
<dbReference type="InterPro" id="IPR039426">
    <property type="entry name" value="TonB-dep_rcpt-like"/>
</dbReference>
<comment type="similarity">
    <text evidence="11">Belongs to the TonB-dependent receptor family.</text>
</comment>
<evidence type="ECO:0000256" key="5">
    <source>
        <dbReference type="ARBA" id="ARBA00022692"/>
    </source>
</evidence>
<evidence type="ECO:0000256" key="11">
    <source>
        <dbReference type="PROSITE-ProRule" id="PRU01360"/>
    </source>
</evidence>
<evidence type="ECO:0000256" key="8">
    <source>
        <dbReference type="ARBA" id="ARBA00023077"/>
    </source>
</evidence>
<dbReference type="GO" id="GO:0009279">
    <property type="term" value="C:cell outer membrane"/>
    <property type="evidence" value="ECO:0007669"/>
    <property type="project" value="UniProtKB-SubCell"/>
</dbReference>
<evidence type="ECO:0000313" key="14">
    <source>
        <dbReference type="Proteomes" id="UP000032233"/>
    </source>
</evidence>
<keyword evidence="5 11" id="KW-0812">Transmembrane</keyword>
<evidence type="ECO:0000256" key="6">
    <source>
        <dbReference type="ARBA" id="ARBA00023004"/>
    </source>
</evidence>
<comment type="subcellular location">
    <subcellularLocation>
        <location evidence="1 11">Cell outer membrane</location>
        <topology evidence="1 11">Multi-pass membrane protein</topology>
    </subcellularLocation>
</comment>
<evidence type="ECO:0000259" key="12">
    <source>
        <dbReference type="Pfam" id="PF00593"/>
    </source>
</evidence>
<organism evidence="13 14">
    <name type="scientific">Dethiosulfatarculus sandiegensis</name>
    <dbReference type="NCBI Taxonomy" id="1429043"/>
    <lineage>
        <taxon>Bacteria</taxon>
        <taxon>Pseudomonadati</taxon>
        <taxon>Thermodesulfobacteriota</taxon>
        <taxon>Desulfarculia</taxon>
        <taxon>Desulfarculales</taxon>
        <taxon>Desulfarculaceae</taxon>
        <taxon>Dethiosulfatarculus</taxon>
    </lineage>
</organism>
<feature type="domain" description="TonB-dependent receptor-like beta-barrel" evidence="12">
    <location>
        <begin position="7"/>
        <end position="130"/>
    </location>
</feature>
<evidence type="ECO:0000256" key="4">
    <source>
        <dbReference type="ARBA" id="ARBA00022496"/>
    </source>
</evidence>
<keyword evidence="8" id="KW-0798">TonB box</keyword>
<evidence type="ECO:0000256" key="9">
    <source>
        <dbReference type="ARBA" id="ARBA00023136"/>
    </source>
</evidence>
<dbReference type="PROSITE" id="PS52016">
    <property type="entry name" value="TONB_DEPENDENT_REC_3"/>
    <property type="match status" value="1"/>
</dbReference>
<dbReference type="EMBL" id="AZAC01000011">
    <property type="protein sequence ID" value="KIX14462.1"/>
    <property type="molecule type" value="Genomic_DNA"/>
</dbReference>
<keyword evidence="14" id="KW-1185">Reference proteome</keyword>
<dbReference type="PROSITE" id="PS01156">
    <property type="entry name" value="TONB_DEPENDENT_REC_2"/>
    <property type="match status" value="1"/>
</dbReference>
<dbReference type="GO" id="GO:0006826">
    <property type="term" value="P:iron ion transport"/>
    <property type="evidence" value="ECO:0007669"/>
    <property type="project" value="UniProtKB-KW"/>
</dbReference>
<dbReference type="InterPro" id="IPR010917">
    <property type="entry name" value="TonB_rcpt_CS"/>
</dbReference>
<dbReference type="STRING" id="1429043.X474_10255"/>
<keyword evidence="6" id="KW-0408">Iron</keyword>
<dbReference type="SUPFAM" id="SSF56935">
    <property type="entry name" value="Porins"/>
    <property type="match status" value="1"/>
</dbReference>
<dbReference type="PANTHER" id="PTHR32552">
    <property type="entry name" value="FERRICHROME IRON RECEPTOR-RELATED"/>
    <property type="match status" value="1"/>
</dbReference>
<name>A0A0D2GHZ3_9BACT</name>
<keyword evidence="2 11" id="KW-0813">Transport</keyword>
<gene>
    <name evidence="13" type="ORF">X474_10255</name>
</gene>
<evidence type="ECO:0000256" key="1">
    <source>
        <dbReference type="ARBA" id="ARBA00004571"/>
    </source>
</evidence>
<dbReference type="Gene3D" id="2.40.170.20">
    <property type="entry name" value="TonB-dependent receptor, beta-barrel domain"/>
    <property type="match status" value="1"/>
</dbReference>
<evidence type="ECO:0000256" key="7">
    <source>
        <dbReference type="ARBA" id="ARBA00023065"/>
    </source>
</evidence>
<reference evidence="13 14" key="1">
    <citation type="submission" date="2013-11" db="EMBL/GenBank/DDBJ databases">
        <title>Metagenomic analysis of a methanogenic consortium involved in long chain n-alkane degradation.</title>
        <authorList>
            <person name="Davidova I.A."/>
            <person name="Callaghan A.V."/>
            <person name="Wawrik B."/>
            <person name="Pruitt S."/>
            <person name="Marks C."/>
            <person name="Duncan K.E."/>
            <person name="Suflita J.M."/>
        </authorList>
    </citation>
    <scope>NUCLEOTIDE SEQUENCE [LARGE SCALE GENOMIC DNA]</scope>
    <source>
        <strain evidence="13 14">SPR</strain>
    </source>
</reference>
<evidence type="ECO:0000313" key="13">
    <source>
        <dbReference type="EMBL" id="KIX14462.1"/>
    </source>
</evidence>
<dbReference type="RefSeq" id="WP_044348294.1">
    <property type="nucleotide sequence ID" value="NZ_AZAC01000011.1"/>
</dbReference>
<comment type="caution">
    <text evidence="13">The sequence shown here is derived from an EMBL/GenBank/DDBJ whole genome shotgun (WGS) entry which is preliminary data.</text>
</comment>
<keyword evidence="3 11" id="KW-1134">Transmembrane beta strand</keyword>
<proteinExistence type="inferred from homology"/>
<dbReference type="InParanoid" id="A0A0D2GHZ3"/>
<dbReference type="Proteomes" id="UP000032233">
    <property type="component" value="Unassembled WGS sequence"/>
</dbReference>
<accession>A0A0D2GHZ3</accession>
<dbReference type="InterPro" id="IPR036942">
    <property type="entry name" value="Beta-barrel_TonB_sf"/>
</dbReference>
<keyword evidence="9 11" id="KW-0472">Membrane</keyword>
<dbReference type="AlphaFoldDB" id="A0A0D2GHZ3"/>